<organism evidence="5">
    <name type="scientific">Arcella intermedia</name>
    <dbReference type="NCBI Taxonomy" id="1963864"/>
    <lineage>
        <taxon>Eukaryota</taxon>
        <taxon>Amoebozoa</taxon>
        <taxon>Tubulinea</taxon>
        <taxon>Elardia</taxon>
        <taxon>Arcellinida</taxon>
        <taxon>Sphaerothecina</taxon>
        <taxon>Arcellidae</taxon>
        <taxon>Arcella</taxon>
    </lineage>
</organism>
<dbReference type="InterPro" id="IPR050670">
    <property type="entry name" value="STAM"/>
</dbReference>
<keyword evidence="1 2" id="KW-0728">SH3 domain</keyword>
<dbReference type="Gene3D" id="2.30.30.40">
    <property type="entry name" value="SH3 Domains"/>
    <property type="match status" value="1"/>
</dbReference>
<dbReference type="EMBL" id="GIBP01008162">
    <property type="protein sequence ID" value="NDV37131.1"/>
    <property type="molecule type" value="Transcribed_RNA"/>
</dbReference>
<dbReference type="Pfam" id="PF14604">
    <property type="entry name" value="SH3_9"/>
    <property type="match status" value="1"/>
</dbReference>
<evidence type="ECO:0000259" key="4">
    <source>
        <dbReference type="PROSITE" id="PS50002"/>
    </source>
</evidence>
<feature type="compositionally biased region" description="Basic and acidic residues" evidence="3">
    <location>
        <begin position="49"/>
        <end position="64"/>
    </location>
</feature>
<feature type="region of interest" description="Disordered" evidence="3">
    <location>
        <begin position="1"/>
        <end position="112"/>
    </location>
</feature>
<reference evidence="5" key="1">
    <citation type="journal article" date="2020" name="J. Eukaryot. Microbiol.">
        <title>De novo Sequencing, Assembly and Annotation of the Transcriptome for the Free-Living Testate Amoeba Arcella intermedia.</title>
        <authorList>
            <person name="Ribeiro G.M."/>
            <person name="Porfirio-Sousa A.L."/>
            <person name="Maurer-Alcala X.X."/>
            <person name="Katz L.A."/>
            <person name="Lahr D.J.G."/>
        </authorList>
    </citation>
    <scope>NUCLEOTIDE SEQUENCE</scope>
</reference>
<dbReference type="SMART" id="SM00326">
    <property type="entry name" value="SH3"/>
    <property type="match status" value="1"/>
</dbReference>
<protein>
    <recommendedName>
        <fullName evidence="4">SH3 domain-containing protein</fullName>
    </recommendedName>
</protein>
<dbReference type="InterPro" id="IPR001452">
    <property type="entry name" value="SH3_domain"/>
</dbReference>
<feature type="compositionally biased region" description="Polar residues" evidence="3">
    <location>
        <begin position="7"/>
        <end position="20"/>
    </location>
</feature>
<dbReference type="PRINTS" id="PR00452">
    <property type="entry name" value="SH3DOMAIN"/>
</dbReference>
<dbReference type="PANTHER" id="PTHR45929:SF3">
    <property type="entry name" value="JAK PATHWAY SIGNAL TRANSDUCTION ADAPTOR MOLECULE"/>
    <property type="match status" value="1"/>
</dbReference>
<name>A0A6B2LJZ3_9EUKA</name>
<accession>A0A6B2LJZ3</accession>
<sequence>MNGRQPLETSIAPSPATSMKASPDHAGDAATAPTGNVAPQHGGHAQPAKVEEKNEVPAEDDAARRARSASRGEAPPAPKPVRSARSSLKELPSIQPAGETSSESKNNDPKNTFKKRAIAMWDFTGGEEYEQLAFKAGDEIIVIEEDDESGWWWGELNGQEGYFPVNYTEVKKPDVKVNQDTIDPKIKALQERLKQ</sequence>
<evidence type="ECO:0000256" key="3">
    <source>
        <dbReference type="SAM" id="MobiDB-lite"/>
    </source>
</evidence>
<evidence type="ECO:0000313" key="5">
    <source>
        <dbReference type="EMBL" id="NDV37131.1"/>
    </source>
</evidence>
<proteinExistence type="predicted"/>
<dbReference type="SUPFAM" id="SSF50044">
    <property type="entry name" value="SH3-domain"/>
    <property type="match status" value="1"/>
</dbReference>
<evidence type="ECO:0000256" key="2">
    <source>
        <dbReference type="PROSITE-ProRule" id="PRU00192"/>
    </source>
</evidence>
<dbReference type="AlphaFoldDB" id="A0A6B2LJZ3"/>
<dbReference type="PANTHER" id="PTHR45929">
    <property type="entry name" value="JAK PATHWAY SIGNAL TRANSDUCTION ADAPTOR MOLECULE"/>
    <property type="match status" value="1"/>
</dbReference>
<dbReference type="InterPro" id="IPR036028">
    <property type="entry name" value="SH3-like_dom_sf"/>
</dbReference>
<dbReference type="PROSITE" id="PS50002">
    <property type="entry name" value="SH3"/>
    <property type="match status" value="1"/>
</dbReference>
<feature type="domain" description="SH3" evidence="4">
    <location>
        <begin position="112"/>
        <end position="173"/>
    </location>
</feature>
<dbReference type="CDD" id="cd00174">
    <property type="entry name" value="SH3"/>
    <property type="match status" value="1"/>
</dbReference>
<evidence type="ECO:0000256" key="1">
    <source>
        <dbReference type="ARBA" id="ARBA00022443"/>
    </source>
</evidence>